<gene>
    <name evidence="2" type="ORF">CBR_g67</name>
</gene>
<evidence type="ECO:0000313" key="2">
    <source>
        <dbReference type="EMBL" id="GBG58666.1"/>
    </source>
</evidence>
<dbReference type="EMBL" id="BFEA01000001">
    <property type="protein sequence ID" value="GBG58666.1"/>
    <property type="molecule type" value="Genomic_DNA"/>
</dbReference>
<name>A0A388JLG6_CHABU</name>
<comment type="caution">
    <text evidence="2">The sequence shown here is derived from an EMBL/GenBank/DDBJ whole genome shotgun (WGS) entry which is preliminary data.</text>
</comment>
<proteinExistence type="predicted"/>
<evidence type="ECO:0000256" key="1">
    <source>
        <dbReference type="SAM" id="MobiDB-lite"/>
    </source>
</evidence>
<feature type="region of interest" description="Disordered" evidence="1">
    <location>
        <begin position="92"/>
        <end position="127"/>
    </location>
</feature>
<protein>
    <submittedName>
        <fullName evidence="2">Uncharacterized protein</fullName>
    </submittedName>
</protein>
<keyword evidence="3" id="KW-1185">Reference proteome</keyword>
<dbReference type="STRING" id="69332.A0A388JLG6"/>
<evidence type="ECO:0000313" key="3">
    <source>
        <dbReference type="Proteomes" id="UP000265515"/>
    </source>
</evidence>
<reference evidence="2 3" key="1">
    <citation type="journal article" date="2018" name="Cell">
        <title>The Chara Genome: Secondary Complexity and Implications for Plant Terrestrialization.</title>
        <authorList>
            <person name="Nishiyama T."/>
            <person name="Sakayama H."/>
            <person name="Vries J.D."/>
            <person name="Buschmann H."/>
            <person name="Saint-Marcoux D."/>
            <person name="Ullrich K.K."/>
            <person name="Haas F.B."/>
            <person name="Vanderstraeten L."/>
            <person name="Becker D."/>
            <person name="Lang D."/>
            <person name="Vosolsobe S."/>
            <person name="Rombauts S."/>
            <person name="Wilhelmsson P.K.I."/>
            <person name="Janitza P."/>
            <person name="Kern R."/>
            <person name="Heyl A."/>
            <person name="Rumpler F."/>
            <person name="Villalobos L.I.A.C."/>
            <person name="Clay J.M."/>
            <person name="Skokan R."/>
            <person name="Toyoda A."/>
            <person name="Suzuki Y."/>
            <person name="Kagoshima H."/>
            <person name="Schijlen E."/>
            <person name="Tajeshwar N."/>
            <person name="Catarino B."/>
            <person name="Hetherington A.J."/>
            <person name="Saltykova A."/>
            <person name="Bonnot C."/>
            <person name="Breuninger H."/>
            <person name="Symeonidi A."/>
            <person name="Radhakrishnan G.V."/>
            <person name="Van Nieuwerburgh F."/>
            <person name="Deforce D."/>
            <person name="Chang C."/>
            <person name="Karol K.G."/>
            <person name="Hedrich R."/>
            <person name="Ulvskov P."/>
            <person name="Glockner G."/>
            <person name="Delwiche C.F."/>
            <person name="Petrasek J."/>
            <person name="Van de Peer Y."/>
            <person name="Friml J."/>
            <person name="Beilby M."/>
            <person name="Dolan L."/>
            <person name="Kohara Y."/>
            <person name="Sugano S."/>
            <person name="Fujiyama A."/>
            <person name="Delaux P.-M."/>
            <person name="Quint M."/>
            <person name="TheiBen G."/>
            <person name="Hagemann M."/>
            <person name="Harholt J."/>
            <person name="Dunand C."/>
            <person name="Zachgo S."/>
            <person name="Langdale J."/>
            <person name="Maumus F."/>
            <person name="Straeten D.V.D."/>
            <person name="Gould S.B."/>
            <person name="Rensing S.A."/>
        </authorList>
    </citation>
    <scope>NUCLEOTIDE SEQUENCE [LARGE SCALE GENOMIC DNA]</scope>
    <source>
        <strain evidence="2 3">S276</strain>
    </source>
</reference>
<feature type="compositionally biased region" description="Acidic residues" evidence="1">
    <location>
        <begin position="106"/>
        <end position="119"/>
    </location>
</feature>
<organism evidence="2 3">
    <name type="scientific">Chara braunii</name>
    <name type="common">Braun's stonewort</name>
    <dbReference type="NCBI Taxonomy" id="69332"/>
    <lineage>
        <taxon>Eukaryota</taxon>
        <taxon>Viridiplantae</taxon>
        <taxon>Streptophyta</taxon>
        <taxon>Charophyceae</taxon>
        <taxon>Charales</taxon>
        <taxon>Characeae</taxon>
        <taxon>Chara</taxon>
    </lineage>
</organism>
<dbReference type="AlphaFoldDB" id="A0A388JLG6"/>
<accession>A0A388JLG6</accession>
<sequence length="366" mass="40658">MEMEGELQRGALRLQDKLFHNEDEVSLTEDSEGEQDDVRDVLRYYTNICAIGEIWEYEREPSCAVAVSECDEYEGGGEERWVNLMALSNQAEDESAVGDGEREYAADDAGEWEVGDESADGNGEGEYATDDAAEWEGEWGLLVMVEVAAAAAATATVTTTTSTTTIMEVEQGLEEERQGMGGIGGTGGMVNNNNDNNINDNNNNSNFNNGGERRMGKLGGIGGIIHINAMQLKQSLLPSPLQCLTNISSLLPKLAAERYQSVLERKDEFEHRYDDVVAHYGLMEEYNIKVPPLEYAAYQTLTPDFNALKSTIEVAEASKDDNIKMFAADLERSVEYLNKEVIEIRQRAQNEIIFDEGRFANCLEFY</sequence>
<dbReference type="Gramene" id="GBG58666">
    <property type="protein sequence ID" value="GBG58666"/>
    <property type="gene ID" value="CBR_g67"/>
</dbReference>
<dbReference type="Proteomes" id="UP000265515">
    <property type="component" value="Unassembled WGS sequence"/>
</dbReference>